<accession>A0A8S3ZYX4</accession>
<proteinExistence type="predicted"/>
<evidence type="ECO:0000259" key="1">
    <source>
        <dbReference type="Pfam" id="PF22987"/>
    </source>
</evidence>
<dbReference type="Proteomes" id="UP000678393">
    <property type="component" value="Unassembled WGS sequence"/>
</dbReference>
<dbReference type="EMBL" id="CAJHNH020006168">
    <property type="protein sequence ID" value="CAG5133388.1"/>
    <property type="molecule type" value="Genomic_DNA"/>
</dbReference>
<organism evidence="2 3">
    <name type="scientific">Candidula unifasciata</name>
    <dbReference type="NCBI Taxonomy" id="100452"/>
    <lineage>
        <taxon>Eukaryota</taxon>
        <taxon>Metazoa</taxon>
        <taxon>Spiralia</taxon>
        <taxon>Lophotrochozoa</taxon>
        <taxon>Mollusca</taxon>
        <taxon>Gastropoda</taxon>
        <taxon>Heterobranchia</taxon>
        <taxon>Euthyneura</taxon>
        <taxon>Panpulmonata</taxon>
        <taxon>Eupulmonata</taxon>
        <taxon>Stylommatophora</taxon>
        <taxon>Helicina</taxon>
        <taxon>Helicoidea</taxon>
        <taxon>Geomitridae</taxon>
        <taxon>Candidula</taxon>
    </lineage>
</organism>
<feature type="domain" description="Lysine-specific demethylase 3A/B tudor" evidence="1">
    <location>
        <begin position="2"/>
        <end position="36"/>
    </location>
</feature>
<feature type="non-terminal residue" evidence="2">
    <location>
        <position position="1"/>
    </location>
</feature>
<evidence type="ECO:0000313" key="3">
    <source>
        <dbReference type="Proteomes" id="UP000678393"/>
    </source>
</evidence>
<comment type="caution">
    <text evidence="2">The sequence shown here is derived from an EMBL/GenBank/DDBJ whole genome shotgun (WGS) entry which is preliminary data.</text>
</comment>
<dbReference type="OrthoDB" id="1667110at2759"/>
<evidence type="ECO:0000313" key="2">
    <source>
        <dbReference type="EMBL" id="CAG5133388.1"/>
    </source>
</evidence>
<protein>
    <recommendedName>
        <fullName evidence="1">Lysine-specific demethylase 3A/B tudor domain-containing protein</fullName>
    </recommendedName>
</protein>
<dbReference type="Pfam" id="PF22987">
    <property type="entry name" value="Tudor_KDM3B"/>
    <property type="match status" value="1"/>
</dbReference>
<reference evidence="2" key="1">
    <citation type="submission" date="2021-04" db="EMBL/GenBank/DDBJ databases">
        <authorList>
            <consortium name="Molecular Ecology Group"/>
        </authorList>
    </citation>
    <scope>NUCLEOTIDE SEQUENCE</scope>
</reference>
<name>A0A8S3ZYX4_9EUPU</name>
<gene>
    <name evidence="2" type="ORF">CUNI_LOCUS18946</name>
</gene>
<dbReference type="InterPro" id="IPR054503">
    <property type="entry name" value="KDM3AB_Tudor"/>
</dbReference>
<dbReference type="AlphaFoldDB" id="A0A8S3ZYX4"/>
<keyword evidence="3" id="KW-1185">Reference proteome</keyword>
<feature type="non-terminal residue" evidence="2">
    <location>
        <position position="61"/>
    </location>
</feature>
<sequence length="61" mass="6682">SLTLTDDTVLEEHNVDPRLIQMHLIGDGVVDSILSGVDVGVAQRKRPRIARQNSRDTSSSL</sequence>